<feature type="compositionally biased region" description="Basic and acidic residues" evidence="1">
    <location>
        <begin position="149"/>
        <end position="162"/>
    </location>
</feature>
<feature type="signal peptide" evidence="2">
    <location>
        <begin position="1"/>
        <end position="23"/>
    </location>
</feature>
<keyword evidence="4" id="KW-1185">Reference proteome</keyword>
<evidence type="ECO:0008006" key="5">
    <source>
        <dbReference type="Google" id="ProtNLM"/>
    </source>
</evidence>
<feature type="chain" id="PRO_5015424433" description="Lipoprotein" evidence="2">
    <location>
        <begin position="24"/>
        <end position="430"/>
    </location>
</feature>
<name>A0A2S9Y047_9BACT</name>
<accession>A0A2S9Y047</accession>
<evidence type="ECO:0000313" key="3">
    <source>
        <dbReference type="EMBL" id="PRP98498.1"/>
    </source>
</evidence>
<dbReference type="RefSeq" id="WP_146155716.1">
    <property type="nucleotide sequence ID" value="NZ_PVNK01000145.1"/>
</dbReference>
<proteinExistence type="predicted"/>
<organism evidence="3 4">
    <name type="scientific">Enhygromyxa salina</name>
    <dbReference type="NCBI Taxonomy" id="215803"/>
    <lineage>
        <taxon>Bacteria</taxon>
        <taxon>Pseudomonadati</taxon>
        <taxon>Myxococcota</taxon>
        <taxon>Polyangia</taxon>
        <taxon>Nannocystales</taxon>
        <taxon>Nannocystaceae</taxon>
        <taxon>Enhygromyxa</taxon>
    </lineage>
</organism>
<feature type="region of interest" description="Disordered" evidence="1">
    <location>
        <begin position="126"/>
        <end position="162"/>
    </location>
</feature>
<protein>
    <recommendedName>
        <fullName evidence="5">Lipoprotein</fullName>
    </recommendedName>
</protein>
<comment type="caution">
    <text evidence="3">The sequence shown here is derived from an EMBL/GenBank/DDBJ whole genome shotgun (WGS) entry which is preliminary data.</text>
</comment>
<dbReference type="OrthoDB" id="5502484at2"/>
<feature type="compositionally biased region" description="Acidic residues" evidence="1">
    <location>
        <begin position="139"/>
        <end position="148"/>
    </location>
</feature>
<dbReference type="EMBL" id="PVNK01000145">
    <property type="protein sequence ID" value="PRP98498.1"/>
    <property type="molecule type" value="Genomic_DNA"/>
</dbReference>
<sequence>MRRLVLCLALGAAALGCSRQPSAPDERAKPLDLPSQPASPGDPEAESESESESETGDPLVGEAAHVIPFADRTSMGYLLLLPPGTKLDQAPTREHLQALVEQAYPERRGEGELDLLLTLIATSPHTTDLGFNGELEPPSLDEGDEGGERDEGDKRDEREAIADKAERQRTFDLIGLHIELIHLGIGDNATIPSTALRDPVLTRELSDEQRASLLGRSQALLLRADYRNQSAVRGLRLLQTLVRVAAEHYEALIHDPDTLETTNLAAFEQRRLRAAAGNVADQIAIVPFPDPEDDQRLRLSTRGMRRFGSVDVELAGLPRDPKRLQQASDLIAGLALALVKEAEVDISGFAVEVPHEIEIDCELIRQSYSTRDYEPPCSGSTLVHLVERPPEPHDPQDHVVARIVAPRPLSDAPDYDHSRWVEATLDPRGR</sequence>
<dbReference type="Proteomes" id="UP000237968">
    <property type="component" value="Unassembled WGS sequence"/>
</dbReference>
<feature type="region of interest" description="Disordered" evidence="1">
    <location>
        <begin position="18"/>
        <end position="59"/>
    </location>
</feature>
<gene>
    <name evidence="3" type="ORF">ENSA5_29670</name>
</gene>
<evidence type="ECO:0000256" key="1">
    <source>
        <dbReference type="SAM" id="MobiDB-lite"/>
    </source>
</evidence>
<feature type="compositionally biased region" description="Acidic residues" evidence="1">
    <location>
        <begin position="43"/>
        <end position="55"/>
    </location>
</feature>
<keyword evidence="2" id="KW-0732">Signal</keyword>
<evidence type="ECO:0000256" key="2">
    <source>
        <dbReference type="SAM" id="SignalP"/>
    </source>
</evidence>
<evidence type="ECO:0000313" key="4">
    <source>
        <dbReference type="Proteomes" id="UP000237968"/>
    </source>
</evidence>
<dbReference type="PROSITE" id="PS51257">
    <property type="entry name" value="PROKAR_LIPOPROTEIN"/>
    <property type="match status" value="1"/>
</dbReference>
<dbReference type="AlphaFoldDB" id="A0A2S9Y047"/>
<reference evidence="3 4" key="1">
    <citation type="submission" date="2018-03" db="EMBL/GenBank/DDBJ databases">
        <title>Draft Genome Sequences of the Obligatory Marine Myxobacteria Enhygromyxa salina SWB005.</title>
        <authorList>
            <person name="Poehlein A."/>
            <person name="Moghaddam J.A."/>
            <person name="Harms H."/>
            <person name="Alanjari M."/>
            <person name="Koenig G.M."/>
            <person name="Daniel R."/>
            <person name="Schaeberle T.F."/>
        </authorList>
    </citation>
    <scope>NUCLEOTIDE SEQUENCE [LARGE SCALE GENOMIC DNA]</scope>
    <source>
        <strain evidence="3 4">SWB005</strain>
    </source>
</reference>